<dbReference type="Gene3D" id="3.40.50.720">
    <property type="entry name" value="NAD(P)-binding Rossmann-like Domain"/>
    <property type="match status" value="1"/>
</dbReference>
<dbReference type="InterPro" id="IPR036291">
    <property type="entry name" value="NAD(P)-bd_dom_sf"/>
</dbReference>
<protein>
    <submittedName>
        <fullName evidence="2">Uncharacterized protein</fullName>
    </submittedName>
</protein>
<comment type="caution">
    <text evidence="2">The sequence shown here is derived from an EMBL/GenBank/DDBJ whole genome shotgun (WGS) entry which is preliminary data.</text>
</comment>
<dbReference type="PANTHER" id="PTHR10366:SF776">
    <property type="entry name" value="NAD(P)-BINDING ROSSMANN-FOLD SUPERFAMILY PROTEIN"/>
    <property type="match status" value="1"/>
</dbReference>
<sequence length="172" mass="18766">MGFHFCGCTFVTSIDLALSSGKEIVIEERSPKELLNSRGDLLSLVEPAVTGTLNVLKACSEAKVKSSACIVCGYKSEAVKYPNTTGLDVATVCPYLVLCPMLRSTANASSFVLINMLKEGLDSMENKIWKVVDVRDVANALLLTCEKPEAKGRFLCLAYITRARDMVEKYIS</sequence>
<evidence type="ECO:0000256" key="1">
    <source>
        <dbReference type="ARBA" id="ARBA00023002"/>
    </source>
</evidence>
<name>A0A835IUH3_9MAGN</name>
<dbReference type="Proteomes" id="UP000631114">
    <property type="component" value="Unassembled WGS sequence"/>
</dbReference>
<reference evidence="2 3" key="1">
    <citation type="submission" date="2020-10" db="EMBL/GenBank/DDBJ databases">
        <title>The Coptis chinensis genome and diversification of protoberbering-type alkaloids.</title>
        <authorList>
            <person name="Wang B."/>
            <person name="Shu S."/>
            <person name="Song C."/>
            <person name="Liu Y."/>
        </authorList>
    </citation>
    <scope>NUCLEOTIDE SEQUENCE [LARGE SCALE GENOMIC DNA]</scope>
    <source>
        <strain evidence="2">HL-2020</strain>
        <tissue evidence="2">Leaf</tissue>
    </source>
</reference>
<accession>A0A835IUH3</accession>
<keyword evidence="1" id="KW-0560">Oxidoreductase</keyword>
<dbReference type="OrthoDB" id="2735536at2759"/>
<gene>
    <name evidence="2" type="ORF">IFM89_006245</name>
</gene>
<dbReference type="InterPro" id="IPR050425">
    <property type="entry name" value="NAD(P)_dehydrat-like"/>
</dbReference>
<dbReference type="PANTHER" id="PTHR10366">
    <property type="entry name" value="NAD DEPENDENT EPIMERASE/DEHYDRATASE"/>
    <property type="match status" value="1"/>
</dbReference>
<dbReference type="AlphaFoldDB" id="A0A835IUH3"/>
<evidence type="ECO:0000313" key="3">
    <source>
        <dbReference type="Proteomes" id="UP000631114"/>
    </source>
</evidence>
<organism evidence="2 3">
    <name type="scientific">Coptis chinensis</name>
    <dbReference type="NCBI Taxonomy" id="261450"/>
    <lineage>
        <taxon>Eukaryota</taxon>
        <taxon>Viridiplantae</taxon>
        <taxon>Streptophyta</taxon>
        <taxon>Embryophyta</taxon>
        <taxon>Tracheophyta</taxon>
        <taxon>Spermatophyta</taxon>
        <taxon>Magnoliopsida</taxon>
        <taxon>Ranunculales</taxon>
        <taxon>Ranunculaceae</taxon>
        <taxon>Coptidoideae</taxon>
        <taxon>Coptis</taxon>
    </lineage>
</organism>
<dbReference type="EMBL" id="JADFTS010000001">
    <property type="protein sequence ID" value="KAF9623899.1"/>
    <property type="molecule type" value="Genomic_DNA"/>
</dbReference>
<evidence type="ECO:0000313" key="2">
    <source>
        <dbReference type="EMBL" id="KAF9623899.1"/>
    </source>
</evidence>
<dbReference type="GO" id="GO:0016616">
    <property type="term" value="F:oxidoreductase activity, acting on the CH-OH group of donors, NAD or NADP as acceptor"/>
    <property type="evidence" value="ECO:0007669"/>
    <property type="project" value="TreeGrafter"/>
</dbReference>
<keyword evidence="3" id="KW-1185">Reference proteome</keyword>
<dbReference type="SUPFAM" id="SSF51735">
    <property type="entry name" value="NAD(P)-binding Rossmann-fold domains"/>
    <property type="match status" value="1"/>
</dbReference>
<proteinExistence type="predicted"/>